<organism evidence="2 3">
    <name type="scientific">Marivibrio halodurans</name>
    <dbReference type="NCBI Taxonomy" id="2039722"/>
    <lineage>
        <taxon>Bacteria</taxon>
        <taxon>Pseudomonadati</taxon>
        <taxon>Pseudomonadota</taxon>
        <taxon>Alphaproteobacteria</taxon>
        <taxon>Rhodospirillales</taxon>
        <taxon>Rhodospirillaceae</taxon>
        <taxon>Marivibrio</taxon>
    </lineage>
</organism>
<dbReference type="AlphaFoldDB" id="A0A8J7S197"/>
<gene>
    <name evidence="2" type="ORF">KAJ83_15420</name>
</gene>
<evidence type="ECO:0000313" key="3">
    <source>
        <dbReference type="Proteomes" id="UP000672602"/>
    </source>
</evidence>
<name>A0A8J7S197_9PROT</name>
<comment type="caution">
    <text evidence="2">The sequence shown here is derived from an EMBL/GenBank/DDBJ whole genome shotgun (WGS) entry which is preliminary data.</text>
</comment>
<dbReference type="EMBL" id="JAGMWN010000008">
    <property type="protein sequence ID" value="MBP5858410.1"/>
    <property type="molecule type" value="Genomic_DNA"/>
</dbReference>
<reference evidence="2" key="1">
    <citation type="submission" date="2021-04" db="EMBL/GenBank/DDBJ databases">
        <authorList>
            <person name="Zhang D.-C."/>
        </authorList>
    </citation>
    <scope>NUCLEOTIDE SEQUENCE</scope>
    <source>
        <strain evidence="2">CGMCC 1.15697</strain>
    </source>
</reference>
<dbReference type="Proteomes" id="UP000672602">
    <property type="component" value="Unassembled WGS sequence"/>
</dbReference>
<keyword evidence="3" id="KW-1185">Reference proteome</keyword>
<dbReference type="InterPro" id="IPR002491">
    <property type="entry name" value="ABC_transptr_periplasmic_BD"/>
</dbReference>
<dbReference type="Pfam" id="PF01497">
    <property type="entry name" value="Peripla_BP_2"/>
    <property type="match status" value="1"/>
</dbReference>
<accession>A0A8J7S197</accession>
<protein>
    <submittedName>
        <fullName evidence="2">ABC transporter substrate-binding protein</fullName>
    </submittedName>
</protein>
<dbReference type="Gene3D" id="3.40.50.1980">
    <property type="entry name" value="Nitrogenase molybdenum iron protein domain"/>
    <property type="match status" value="2"/>
</dbReference>
<feature type="domain" description="Fe/B12 periplasmic-binding" evidence="1">
    <location>
        <begin position="35"/>
        <end position="337"/>
    </location>
</feature>
<dbReference type="InterPro" id="IPR050902">
    <property type="entry name" value="ABC_Transporter_SBP"/>
</dbReference>
<proteinExistence type="predicted"/>
<dbReference type="PANTHER" id="PTHR30535:SF34">
    <property type="entry name" value="MOLYBDATE-BINDING PROTEIN MOLA"/>
    <property type="match status" value="1"/>
</dbReference>
<evidence type="ECO:0000259" key="1">
    <source>
        <dbReference type="PROSITE" id="PS50983"/>
    </source>
</evidence>
<dbReference type="PANTHER" id="PTHR30535">
    <property type="entry name" value="VITAMIN B12-BINDING PROTEIN"/>
    <property type="match status" value="1"/>
</dbReference>
<dbReference type="PROSITE" id="PS50983">
    <property type="entry name" value="FE_B12_PBP"/>
    <property type="match status" value="1"/>
</dbReference>
<evidence type="ECO:0000313" key="2">
    <source>
        <dbReference type="EMBL" id="MBP5858410.1"/>
    </source>
</evidence>
<dbReference type="SUPFAM" id="SSF53807">
    <property type="entry name" value="Helical backbone' metal receptor"/>
    <property type="match status" value="1"/>
</dbReference>
<sequence>MAAVVLGAAAVARAEPLTVTDLAGRTVTIERPVERFVIGEGRYLSVLSLLRPDDPAAGLVGMMSPVGWTDPGLEAALLDRFPHVGEIPLFGAASAASLSVEKMIDLAPRLAILGLSDHGPGARNAEVIEQLEKAGTTVVFIDFRADPIDNTVPSIALLGKLLGAEARADSYIAFHRAERARIEERLTGSIDRPSVFLQVHPGRRDCCWGMADGMLGPFVTAAGGRNIADAVAPGPTAQHTEEFLLVEDPDIWIGTASGTAEEFREGKDPVALGHGLSPAQARESLSRYLKQPAFAALGAVRDGRAHAIWHGFYNSPFNIVALHAFAGWLHPDRFPDADPRALYDEIHRRFLPFPPSGTYTASLADE</sequence>